<evidence type="ECO:0000256" key="1">
    <source>
        <dbReference type="SAM" id="MobiDB-lite"/>
    </source>
</evidence>
<dbReference type="Proteomes" id="UP000283077">
    <property type="component" value="Unassembled WGS sequence"/>
</dbReference>
<feature type="compositionally biased region" description="Low complexity" evidence="1">
    <location>
        <begin position="131"/>
        <end position="142"/>
    </location>
</feature>
<evidence type="ECO:0000313" key="4">
    <source>
        <dbReference type="Proteomes" id="UP000283077"/>
    </source>
</evidence>
<name>A0A437QSS9_9GAMM</name>
<sequence length="142" mass="15382">MTIFKTPGRESKRALLPLLLSSCLLHSGTVAIAAEPAHPEPIPNVQLPDVLTMANPDVGSVERHTYQPLPTQTIAMPKISNWQAANSRVKELGGWMFYASEADAAVPEQPSAKPAEHHSKHHHHADKKPKPATAATPVKDQP</sequence>
<accession>A0A437QSS9</accession>
<keyword evidence="4" id="KW-1185">Reference proteome</keyword>
<feature type="chain" id="PRO_5019064156" evidence="2">
    <location>
        <begin position="34"/>
        <end position="142"/>
    </location>
</feature>
<dbReference type="AlphaFoldDB" id="A0A437QSS9"/>
<keyword evidence="2" id="KW-0732">Signal</keyword>
<gene>
    <name evidence="3" type="ORF">EOE67_10335</name>
</gene>
<dbReference type="OrthoDB" id="5773102at2"/>
<dbReference type="RefSeq" id="WP_127699007.1">
    <property type="nucleotide sequence ID" value="NZ_SACS01000009.1"/>
</dbReference>
<proteinExistence type="predicted"/>
<reference evidence="3 4" key="1">
    <citation type="submission" date="2019-01" db="EMBL/GenBank/DDBJ databases">
        <authorList>
            <person name="Chen W.-M."/>
        </authorList>
    </citation>
    <scope>NUCLEOTIDE SEQUENCE [LARGE SCALE GENOMIC DNA]</scope>
    <source>
        <strain evidence="3 4">KYPC3</strain>
    </source>
</reference>
<organism evidence="3 4">
    <name type="scientific">Rheinheimera riviphila</name>
    <dbReference type="NCBI Taxonomy" id="1834037"/>
    <lineage>
        <taxon>Bacteria</taxon>
        <taxon>Pseudomonadati</taxon>
        <taxon>Pseudomonadota</taxon>
        <taxon>Gammaproteobacteria</taxon>
        <taxon>Chromatiales</taxon>
        <taxon>Chromatiaceae</taxon>
        <taxon>Rheinheimera</taxon>
    </lineage>
</organism>
<feature type="compositionally biased region" description="Basic residues" evidence="1">
    <location>
        <begin position="118"/>
        <end position="127"/>
    </location>
</feature>
<feature type="signal peptide" evidence="2">
    <location>
        <begin position="1"/>
        <end position="33"/>
    </location>
</feature>
<protein>
    <submittedName>
        <fullName evidence="3">Uncharacterized protein</fullName>
    </submittedName>
</protein>
<evidence type="ECO:0000256" key="2">
    <source>
        <dbReference type="SAM" id="SignalP"/>
    </source>
</evidence>
<feature type="region of interest" description="Disordered" evidence="1">
    <location>
        <begin position="104"/>
        <end position="142"/>
    </location>
</feature>
<comment type="caution">
    <text evidence="3">The sequence shown here is derived from an EMBL/GenBank/DDBJ whole genome shotgun (WGS) entry which is preliminary data.</text>
</comment>
<evidence type="ECO:0000313" key="3">
    <source>
        <dbReference type="EMBL" id="RVU37573.1"/>
    </source>
</evidence>
<dbReference type="EMBL" id="SACS01000009">
    <property type="protein sequence ID" value="RVU37573.1"/>
    <property type="molecule type" value="Genomic_DNA"/>
</dbReference>